<accession>A0A103ZNE3</accession>
<gene>
    <name evidence="2" type="ORF">WS90_13825</name>
</gene>
<protein>
    <submittedName>
        <fullName evidence="2">Uncharacterized protein</fullName>
    </submittedName>
</protein>
<keyword evidence="1" id="KW-1133">Transmembrane helix</keyword>
<reference evidence="2 3" key="1">
    <citation type="submission" date="2015-11" db="EMBL/GenBank/DDBJ databases">
        <title>Expanding the genomic diversity of Burkholderia species for the development of highly accurate diagnostics.</title>
        <authorList>
            <person name="Sahl J."/>
            <person name="Keim P."/>
            <person name="Wagner D."/>
        </authorList>
    </citation>
    <scope>NUCLEOTIDE SEQUENCE [LARGE SCALE GENOMIC DNA]</scope>
    <source>
        <strain evidence="2 3">MSMB1302</strain>
    </source>
</reference>
<dbReference type="EMBL" id="LOYH01000048">
    <property type="protein sequence ID" value="KVK83140.1"/>
    <property type="molecule type" value="Genomic_DNA"/>
</dbReference>
<sequence>MDQFLHMVATLGPPPLIVTLVFALAYLLVGIPVHCWRGAVSRDVLGTLAGVFAALAYITLVLSVTRHA</sequence>
<comment type="caution">
    <text evidence="2">The sequence shown here is derived from an EMBL/GenBank/DDBJ whole genome shotgun (WGS) entry which is preliminary data.</text>
</comment>
<evidence type="ECO:0000313" key="2">
    <source>
        <dbReference type="EMBL" id="KVK83140.1"/>
    </source>
</evidence>
<feature type="transmembrane region" description="Helical" evidence="1">
    <location>
        <begin position="45"/>
        <end position="65"/>
    </location>
</feature>
<name>A0A103ZNE3_BURCE</name>
<evidence type="ECO:0000256" key="1">
    <source>
        <dbReference type="SAM" id="Phobius"/>
    </source>
</evidence>
<dbReference type="RefSeq" id="WP_059464861.1">
    <property type="nucleotide sequence ID" value="NZ_LOXZ01000053.1"/>
</dbReference>
<dbReference type="Proteomes" id="UP000069001">
    <property type="component" value="Unassembled WGS sequence"/>
</dbReference>
<dbReference type="AlphaFoldDB" id="A0A103ZNE3"/>
<proteinExistence type="predicted"/>
<evidence type="ECO:0000313" key="3">
    <source>
        <dbReference type="Proteomes" id="UP000069001"/>
    </source>
</evidence>
<organism evidence="2 3">
    <name type="scientific">Burkholderia cepacia</name>
    <name type="common">Pseudomonas cepacia</name>
    <dbReference type="NCBI Taxonomy" id="292"/>
    <lineage>
        <taxon>Bacteria</taxon>
        <taxon>Pseudomonadati</taxon>
        <taxon>Pseudomonadota</taxon>
        <taxon>Betaproteobacteria</taxon>
        <taxon>Burkholderiales</taxon>
        <taxon>Burkholderiaceae</taxon>
        <taxon>Burkholderia</taxon>
        <taxon>Burkholderia cepacia complex</taxon>
    </lineage>
</organism>
<keyword evidence="1" id="KW-0472">Membrane</keyword>
<feature type="transmembrane region" description="Helical" evidence="1">
    <location>
        <begin position="12"/>
        <end position="33"/>
    </location>
</feature>
<keyword evidence="1" id="KW-0812">Transmembrane</keyword>